<dbReference type="InterPro" id="IPR001875">
    <property type="entry name" value="DED_dom"/>
</dbReference>
<gene>
    <name evidence="4" type="ORF">MGAL_10B051416</name>
</gene>
<feature type="domain" description="DED" evidence="3">
    <location>
        <begin position="19"/>
        <end position="96"/>
    </location>
</feature>
<evidence type="ECO:0000256" key="2">
    <source>
        <dbReference type="SAM" id="MobiDB-lite"/>
    </source>
</evidence>
<keyword evidence="5" id="KW-1185">Reference proteome</keyword>
<dbReference type="EMBL" id="UYJE01002191">
    <property type="protein sequence ID" value="VDI08457.1"/>
    <property type="molecule type" value="Genomic_DNA"/>
</dbReference>
<comment type="caution">
    <text evidence="4">The sequence shown here is derived from an EMBL/GenBank/DDBJ whole genome shotgun (WGS) entry which is preliminary data.</text>
</comment>
<keyword evidence="1" id="KW-0053">Apoptosis</keyword>
<reference evidence="4" key="1">
    <citation type="submission" date="2018-11" db="EMBL/GenBank/DDBJ databases">
        <authorList>
            <person name="Alioto T."/>
            <person name="Alioto T."/>
        </authorList>
    </citation>
    <scope>NUCLEOTIDE SEQUENCE</scope>
</reference>
<evidence type="ECO:0000256" key="1">
    <source>
        <dbReference type="ARBA" id="ARBA00022703"/>
    </source>
</evidence>
<feature type="region of interest" description="Disordered" evidence="2">
    <location>
        <begin position="789"/>
        <end position="826"/>
    </location>
</feature>
<feature type="compositionally biased region" description="Polar residues" evidence="2">
    <location>
        <begin position="810"/>
        <end position="820"/>
    </location>
</feature>
<dbReference type="PANTHER" id="PTHR48169">
    <property type="entry name" value="DED DOMAIN-CONTAINING PROTEIN"/>
    <property type="match status" value="1"/>
</dbReference>
<name>A0A8B6CT33_MYTGA</name>
<proteinExistence type="predicted"/>
<dbReference type="SUPFAM" id="SSF47986">
    <property type="entry name" value="DEATH domain"/>
    <property type="match status" value="2"/>
</dbReference>
<dbReference type="GO" id="GO:0006915">
    <property type="term" value="P:apoptotic process"/>
    <property type="evidence" value="ECO:0007669"/>
    <property type="project" value="UniProtKB-KW"/>
</dbReference>
<dbReference type="InterPro" id="IPR011029">
    <property type="entry name" value="DEATH-like_dom_sf"/>
</dbReference>
<sequence length="878" mass="101188">MDIDEMAINTHEYPSLDYQLNVCLVNLAMEITDENLHIMKYLLTGDQGTPKGVLEKITSPLKHLRGRCLLSRDNILFLQAMLYHARRIDLFNKLIEFAKQRGDTLHCYPESDSPVNGYKFVKFHVAGTERFNRSALEAIRAAASTYMNVPSYFVTVQGIQATNSYLITFMVPEHCIESLKTLKHTEKQCLLSLGVDCLVIESNTIRLRGTNVNEKSAPGFQMNLEQITLLFQEKCRSPKTIRTVPTQRNKSRIQTANIAQTKMKTFVDTIPVHAGDEVMDLVLPYLEEACRYLREDDKTRLKRAFKIDQNEEKIFNRKEHSFIEGLLKVESQRNGFVDLGDQGSPRGVLEKITTPLKLFDHLKGRCLLSRDNIICLQAMLYHARRIDLFNELLEFANERGETLHCFPESNTPVNGYKYVKFHVAGTANYNRSTLEAIRSTASTYMNVPSHFVTVQGIQATQSYLVTFMVPDHCIGYLTRLKPAEKQCLLSLGVDFIVVEDNTIALRDKRVDKKAEPGIRLNEDLQYYFKRNATLHEQLEHYQLNEINDGLKITTAMSRSLTLLITLLFNIVKHRTTNLVDTVSIQSAHNYFQHSLEKVKGLGYDVHVIQSLLEAQSIVIRKHKLEEHRLLILQQQYHIRNLEHVARVVQYERDKLKYFLGQNVHTEVLSKNDQFFIHGMVEALPSIVVTYGLGIKVELQHLRPYFEEASTFLNSADRKRLKQSFEINQNEENIFHLKKHSFIEALLTVKQQRSGSPLDIDAFGQTLVSIVNRKEFELQWKSQMQKFSLKHLPEQQRSGRQTPKETKTRTKSSQRMTSNQEESSHKMDQVLDKVDLLTKRMADMEKLICNPLARLDISRTGNMDSLGIDFARAQKMDED</sequence>
<organism evidence="4 5">
    <name type="scientific">Mytilus galloprovincialis</name>
    <name type="common">Mediterranean mussel</name>
    <dbReference type="NCBI Taxonomy" id="29158"/>
    <lineage>
        <taxon>Eukaryota</taxon>
        <taxon>Metazoa</taxon>
        <taxon>Spiralia</taxon>
        <taxon>Lophotrochozoa</taxon>
        <taxon>Mollusca</taxon>
        <taxon>Bivalvia</taxon>
        <taxon>Autobranchia</taxon>
        <taxon>Pteriomorphia</taxon>
        <taxon>Mytilida</taxon>
        <taxon>Mytiloidea</taxon>
        <taxon>Mytilidae</taxon>
        <taxon>Mytilinae</taxon>
        <taxon>Mytilus</taxon>
    </lineage>
</organism>
<protein>
    <recommendedName>
        <fullName evidence="3">DED domain-containing protein</fullName>
    </recommendedName>
</protein>
<evidence type="ECO:0000259" key="3">
    <source>
        <dbReference type="PROSITE" id="PS50168"/>
    </source>
</evidence>
<dbReference type="PANTHER" id="PTHR48169:SF7">
    <property type="entry name" value="CASPASE 10"/>
    <property type="match status" value="1"/>
</dbReference>
<dbReference type="AlphaFoldDB" id="A0A8B6CT33"/>
<evidence type="ECO:0000313" key="4">
    <source>
        <dbReference type="EMBL" id="VDI08457.1"/>
    </source>
</evidence>
<accession>A0A8B6CT33</accession>
<dbReference type="GO" id="GO:0042981">
    <property type="term" value="P:regulation of apoptotic process"/>
    <property type="evidence" value="ECO:0007669"/>
    <property type="project" value="InterPro"/>
</dbReference>
<dbReference type="PROSITE" id="PS50168">
    <property type="entry name" value="DED"/>
    <property type="match status" value="2"/>
</dbReference>
<feature type="domain" description="DED" evidence="3">
    <location>
        <begin position="345"/>
        <end position="394"/>
    </location>
</feature>
<dbReference type="OrthoDB" id="6160190at2759"/>
<dbReference type="Proteomes" id="UP000596742">
    <property type="component" value="Unassembled WGS sequence"/>
</dbReference>
<evidence type="ECO:0000313" key="5">
    <source>
        <dbReference type="Proteomes" id="UP000596742"/>
    </source>
</evidence>
<dbReference type="Gene3D" id="1.10.533.10">
    <property type="entry name" value="Death Domain, Fas"/>
    <property type="match status" value="2"/>
</dbReference>